<evidence type="ECO:0000256" key="8">
    <source>
        <dbReference type="RuleBase" id="RU368017"/>
    </source>
</evidence>
<dbReference type="PANTHER" id="PTHR12733:SF3">
    <property type="entry name" value="ATP SYNTHASE F(0) COMPLEX SUBUNIT B1, MITOCHONDRIAL"/>
    <property type="match status" value="1"/>
</dbReference>
<reference evidence="9" key="1">
    <citation type="journal article" date="2011" name="PLoS Biol.">
        <title>Gene gain and loss during evolution of obligate parasitism in the white rust pathogen of Arabidopsis thaliana.</title>
        <authorList>
            <person name="Kemen E."/>
            <person name="Gardiner A."/>
            <person name="Schultz-Larsen T."/>
            <person name="Kemen A.C."/>
            <person name="Balmuth A.L."/>
            <person name="Robert-Seilaniantz A."/>
            <person name="Bailey K."/>
            <person name="Holub E."/>
            <person name="Studholme D.J."/>
            <person name="Maclean D."/>
            <person name="Jones J.D."/>
        </authorList>
    </citation>
    <scope>NUCLEOTIDE SEQUENCE</scope>
</reference>
<comment type="similarity">
    <text evidence="8">Belongs to the eukaryotic ATPase B chain family.</text>
</comment>
<dbReference type="HOGENOM" id="CLU_059114_0_0_1"/>
<sequence length="304" mass="33663">MRMLRTAVRSCRFHTLPSRPAFRSFSSHALEQKTSVNEPTTSEKQSLLEKYGLDDWKVTAPIGVALAVPILSKGIYVINEETQLAACFFLFCTSVYKFGGKAISSYFDARAQAILQEHNAVEDANIELAKETLKAHESLLAIRDDVALVTEAHKDAVALMCQVQAYKLRHETRITFIKNLDAIKSIEDECNAALKAALIRKATENVRSILVKGGKPTKAAAFKHALNILSQSDMDDEKEDEIAALFAKELRSCAEKLEAQQGSVVTLSEAEQAAFQSDLDAYKKRCNLTHAELKAPKEITAELM</sequence>
<evidence type="ECO:0000256" key="2">
    <source>
        <dbReference type="ARBA" id="ARBA00022547"/>
    </source>
</evidence>
<keyword evidence="4 8" id="KW-0999">Mitochondrion inner membrane</keyword>
<comment type="function">
    <text evidence="8">Subunit b, of the mitochondrial membrane ATP synthase complex (F(1)F(0) ATP synthase or Complex V) that produces ATP from ADP in the presence of a proton gradient across the membrane which is generated by electron transport complexes of the respiratory chain. ATP synthase complex consist of a soluble F(1) head domain - the catalytic core - and a membrane F(1) domain - the membrane proton channel. These two domains are linked by a central stalk rotating inside the F(1) region and a stationary peripheral stalk. During catalysis, ATP synthesis in the catalytic domain of F(1) is coupled via a rotary mechanism of the central stalk subunits to proton translocation. In vivo, can only synthesize ATP although its ATP hydrolase activity can be activated artificially in vitro. Part of the complex F(0) domain. Part of the complex F(0) domain and the peripheric stalk, which acts as a stator to hold the catalytic alpha(3)beta(3) subcomplex and subunit a/ATP6 static relative to the rotary elements.</text>
</comment>
<dbReference type="EMBL" id="FR824060">
    <property type="protein sequence ID" value="CCA15839.1"/>
    <property type="molecule type" value="Genomic_DNA"/>
</dbReference>
<accession>F0W442</accession>
<keyword evidence="7 8" id="KW-0472">Membrane</keyword>
<keyword evidence="1 8" id="KW-0813">Transport</keyword>
<dbReference type="InterPro" id="IPR013837">
    <property type="entry name" value="ATP_synth_F0_suB"/>
</dbReference>
<name>F0W442_9STRA</name>
<dbReference type="GO" id="GO:0015986">
    <property type="term" value="P:proton motive force-driven ATP synthesis"/>
    <property type="evidence" value="ECO:0007669"/>
    <property type="project" value="UniProtKB-UniRule"/>
</dbReference>
<dbReference type="GO" id="GO:0045259">
    <property type="term" value="C:proton-transporting ATP synthase complex"/>
    <property type="evidence" value="ECO:0007669"/>
    <property type="project" value="UniProtKB-KW"/>
</dbReference>
<dbReference type="Pfam" id="PF05405">
    <property type="entry name" value="Mt_ATP-synt_B"/>
    <property type="match status" value="1"/>
</dbReference>
<evidence type="ECO:0000256" key="7">
    <source>
        <dbReference type="ARBA" id="ARBA00023136"/>
    </source>
</evidence>
<protein>
    <recommendedName>
        <fullName evidence="8">ATP synthase subunit b</fullName>
    </recommendedName>
</protein>
<keyword evidence="3 8" id="KW-0375">Hydrogen ion transport</keyword>
<keyword evidence="6 8" id="KW-0496">Mitochondrion</keyword>
<comment type="subcellular location">
    <subcellularLocation>
        <location evidence="8">Mitochondrion</location>
    </subcellularLocation>
    <subcellularLocation>
        <location evidence="8">Mitochondrion inner membrane</location>
    </subcellularLocation>
</comment>
<gene>
    <name evidence="9" type="primary">AlNc14C15G1725</name>
    <name evidence="9" type="ORF">ALNC14_019820</name>
</gene>
<evidence type="ECO:0000256" key="4">
    <source>
        <dbReference type="ARBA" id="ARBA00022792"/>
    </source>
</evidence>
<evidence type="ECO:0000313" key="9">
    <source>
        <dbReference type="EMBL" id="CCA15839.1"/>
    </source>
</evidence>
<dbReference type="InterPro" id="IPR008688">
    <property type="entry name" value="ATP_synth_Bsub_B/MI25"/>
</dbReference>
<dbReference type="PANTHER" id="PTHR12733">
    <property type="entry name" value="MITOCHONDRIAL ATP SYNTHASE B CHAIN"/>
    <property type="match status" value="1"/>
</dbReference>
<evidence type="ECO:0000256" key="5">
    <source>
        <dbReference type="ARBA" id="ARBA00023065"/>
    </source>
</evidence>
<dbReference type="AlphaFoldDB" id="F0W442"/>
<dbReference type="GO" id="GO:0005743">
    <property type="term" value="C:mitochondrial inner membrane"/>
    <property type="evidence" value="ECO:0007669"/>
    <property type="project" value="UniProtKB-SubCell"/>
</dbReference>
<dbReference type="GO" id="GO:0015078">
    <property type="term" value="F:proton transmembrane transporter activity"/>
    <property type="evidence" value="ECO:0007669"/>
    <property type="project" value="UniProtKB-UniRule"/>
</dbReference>
<evidence type="ECO:0000256" key="1">
    <source>
        <dbReference type="ARBA" id="ARBA00022448"/>
    </source>
</evidence>
<keyword evidence="5 8" id="KW-0406">Ion transport</keyword>
<proteinExistence type="inferred from homology"/>
<keyword evidence="2 8" id="KW-0138">CF(0)</keyword>
<comment type="subunit">
    <text evidence="8">F-type ATPases have 2 components, CF(1) - the catalytic core - and CF(0) - the membrane proton channel. CF(1) and CF(0) have multiple subunits.</text>
</comment>
<reference evidence="9" key="2">
    <citation type="submission" date="2011-02" db="EMBL/GenBank/DDBJ databases">
        <authorList>
            <person name="MacLean D."/>
        </authorList>
    </citation>
    <scope>NUCLEOTIDE SEQUENCE</scope>
</reference>
<evidence type="ECO:0000256" key="6">
    <source>
        <dbReference type="ARBA" id="ARBA00023128"/>
    </source>
</evidence>
<organism evidence="9">
    <name type="scientific">Albugo laibachii Nc14</name>
    <dbReference type="NCBI Taxonomy" id="890382"/>
    <lineage>
        <taxon>Eukaryota</taxon>
        <taxon>Sar</taxon>
        <taxon>Stramenopiles</taxon>
        <taxon>Oomycota</taxon>
        <taxon>Peronosporomycetes</taxon>
        <taxon>Albuginales</taxon>
        <taxon>Albuginaceae</taxon>
        <taxon>Albugo</taxon>
    </lineage>
</organism>
<evidence type="ECO:0000256" key="3">
    <source>
        <dbReference type="ARBA" id="ARBA00022781"/>
    </source>
</evidence>